<name>A0A6P2SKB0_9BURK</name>
<dbReference type="GO" id="GO:0005829">
    <property type="term" value="C:cytosol"/>
    <property type="evidence" value="ECO:0007669"/>
    <property type="project" value="TreeGrafter"/>
</dbReference>
<dbReference type="SUPFAM" id="SSF51206">
    <property type="entry name" value="cAMP-binding domain-like"/>
    <property type="match status" value="1"/>
</dbReference>
<keyword evidence="3" id="KW-0804">Transcription</keyword>
<dbReference type="SMART" id="SM00419">
    <property type="entry name" value="HTH_CRP"/>
    <property type="match status" value="1"/>
</dbReference>
<keyword evidence="8" id="KW-1185">Reference proteome</keyword>
<dbReference type="SUPFAM" id="SSF46785">
    <property type="entry name" value="Winged helix' DNA-binding domain"/>
    <property type="match status" value="1"/>
</dbReference>
<evidence type="ECO:0000256" key="1">
    <source>
        <dbReference type="ARBA" id="ARBA00023015"/>
    </source>
</evidence>
<organism evidence="7 8">
    <name type="scientific">Burkholderia paludis</name>
    <dbReference type="NCBI Taxonomy" id="1506587"/>
    <lineage>
        <taxon>Bacteria</taxon>
        <taxon>Pseudomonadati</taxon>
        <taxon>Pseudomonadota</taxon>
        <taxon>Betaproteobacteria</taxon>
        <taxon>Burkholderiales</taxon>
        <taxon>Burkholderiaceae</taxon>
        <taxon>Burkholderia</taxon>
        <taxon>Burkholderia cepacia complex</taxon>
    </lineage>
</organism>
<dbReference type="InterPro" id="IPR018490">
    <property type="entry name" value="cNMP-bd_dom_sf"/>
</dbReference>
<gene>
    <name evidence="7" type="ORF">BPA30113_07525</name>
</gene>
<evidence type="ECO:0000259" key="5">
    <source>
        <dbReference type="PROSITE" id="PS50042"/>
    </source>
</evidence>
<dbReference type="InterPro" id="IPR050397">
    <property type="entry name" value="Env_Response_Regulators"/>
</dbReference>
<dbReference type="InterPro" id="IPR000595">
    <property type="entry name" value="cNMP-bd_dom"/>
</dbReference>
<keyword evidence="2" id="KW-0238">DNA-binding</keyword>
<evidence type="ECO:0000256" key="4">
    <source>
        <dbReference type="SAM" id="MobiDB-lite"/>
    </source>
</evidence>
<dbReference type="EMBL" id="CABVQD010000066">
    <property type="protein sequence ID" value="VWC48498.1"/>
    <property type="molecule type" value="Genomic_DNA"/>
</dbReference>
<dbReference type="InterPro" id="IPR036390">
    <property type="entry name" value="WH_DNA-bd_sf"/>
</dbReference>
<dbReference type="InterPro" id="IPR014710">
    <property type="entry name" value="RmlC-like_jellyroll"/>
</dbReference>
<dbReference type="PANTHER" id="PTHR24567">
    <property type="entry name" value="CRP FAMILY TRANSCRIPTIONAL REGULATORY PROTEIN"/>
    <property type="match status" value="1"/>
</dbReference>
<dbReference type="Pfam" id="PF00027">
    <property type="entry name" value="cNMP_binding"/>
    <property type="match status" value="1"/>
</dbReference>
<dbReference type="Pfam" id="PF13545">
    <property type="entry name" value="HTH_Crp_2"/>
    <property type="match status" value="1"/>
</dbReference>
<evidence type="ECO:0000259" key="6">
    <source>
        <dbReference type="PROSITE" id="PS51063"/>
    </source>
</evidence>
<dbReference type="AlphaFoldDB" id="A0A6P2SKB0"/>
<dbReference type="GO" id="GO:0003677">
    <property type="term" value="F:DNA binding"/>
    <property type="evidence" value="ECO:0007669"/>
    <property type="project" value="UniProtKB-KW"/>
</dbReference>
<accession>A0A6P2SKB0</accession>
<keyword evidence="1" id="KW-0805">Transcription regulation</keyword>
<evidence type="ECO:0000256" key="2">
    <source>
        <dbReference type="ARBA" id="ARBA00023125"/>
    </source>
</evidence>
<dbReference type="GO" id="GO:0003700">
    <property type="term" value="F:DNA-binding transcription factor activity"/>
    <property type="evidence" value="ECO:0007669"/>
    <property type="project" value="TreeGrafter"/>
</dbReference>
<feature type="compositionally biased region" description="Polar residues" evidence="4">
    <location>
        <begin position="12"/>
        <end position="27"/>
    </location>
</feature>
<feature type="domain" description="Cyclic nucleotide-binding" evidence="5">
    <location>
        <begin position="50"/>
        <end position="118"/>
    </location>
</feature>
<dbReference type="RefSeq" id="WP_081896883.1">
    <property type="nucleotide sequence ID" value="NZ_CABVQD010000066.1"/>
</dbReference>
<evidence type="ECO:0000256" key="3">
    <source>
        <dbReference type="ARBA" id="ARBA00023163"/>
    </source>
</evidence>
<protein>
    <submittedName>
        <fullName evidence="7">Crp/Fnr family transcriptional regulator</fullName>
    </submittedName>
</protein>
<evidence type="ECO:0000313" key="8">
    <source>
        <dbReference type="Proteomes" id="UP000494330"/>
    </source>
</evidence>
<dbReference type="PANTHER" id="PTHR24567:SF74">
    <property type="entry name" value="HTH-TYPE TRANSCRIPTIONAL REGULATOR ARCR"/>
    <property type="match status" value="1"/>
</dbReference>
<dbReference type="Gene3D" id="2.60.120.10">
    <property type="entry name" value="Jelly Rolls"/>
    <property type="match status" value="1"/>
</dbReference>
<dbReference type="Proteomes" id="UP000494330">
    <property type="component" value="Unassembled WGS sequence"/>
</dbReference>
<reference evidence="7 8" key="1">
    <citation type="submission" date="2019-09" db="EMBL/GenBank/DDBJ databases">
        <authorList>
            <person name="Depoorter E."/>
        </authorList>
    </citation>
    <scope>NUCLEOTIDE SEQUENCE [LARGE SCALE GENOMIC DNA]</scope>
    <source>
        <strain evidence="7">LMG 30113</strain>
    </source>
</reference>
<sequence length="267" mass="29479">MTHSPIHGNDLGSPQHSSDSFPSLVQGRSNRDLDATTRAVVRDAFTTNPSLRVLSIDSIDMLFNAGRLRNWHDGERLCETGGQCNDIFVVISGAIELSRTNALGVRAVVVFVRPGEIINFIPAVDGRGAMHDQFAHGPTTVFHIPRHALLAQIASDPALLHGVFDLICVRSRFLYAQLNKIALSGFRARVADQLLTLANWYGRETAHGIELAIRVSQEDLASLLGASRQSVNKELRELVRQQVIDARYSRYTIVNIEALRAIARHDS</sequence>
<dbReference type="PROSITE" id="PS51063">
    <property type="entry name" value="HTH_CRP_2"/>
    <property type="match status" value="1"/>
</dbReference>
<dbReference type="PROSITE" id="PS50042">
    <property type="entry name" value="CNMP_BINDING_3"/>
    <property type="match status" value="1"/>
</dbReference>
<proteinExistence type="predicted"/>
<feature type="region of interest" description="Disordered" evidence="4">
    <location>
        <begin position="1"/>
        <end position="27"/>
    </location>
</feature>
<dbReference type="CDD" id="cd00038">
    <property type="entry name" value="CAP_ED"/>
    <property type="match status" value="1"/>
</dbReference>
<feature type="domain" description="HTH crp-type" evidence="6">
    <location>
        <begin position="184"/>
        <end position="257"/>
    </location>
</feature>
<dbReference type="InterPro" id="IPR012318">
    <property type="entry name" value="HTH_CRP"/>
</dbReference>
<evidence type="ECO:0000313" key="7">
    <source>
        <dbReference type="EMBL" id="VWC48498.1"/>
    </source>
</evidence>